<evidence type="ECO:0000259" key="2">
    <source>
        <dbReference type="Pfam" id="PF07848"/>
    </source>
</evidence>
<dbReference type="Proteomes" id="UP000530928">
    <property type="component" value="Unassembled WGS sequence"/>
</dbReference>
<dbReference type="Gene3D" id="1.20.58.1460">
    <property type="match status" value="1"/>
</dbReference>
<dbReference type="Pfam" id="PF08223">
    <property type="entry name" value="PaaX_C"/>
    <property type="match status" value="1"/>
</dbReference>
<sequence length="297" mass="33453">MTTSLRATGRSGMGERHDKGWTGATPSMADSPRSAAGGQPRMLIMDVCGAYLRPLGGWAPIAKFVQLMNELGVDEPATRSALARMRERDLLEPERRHGVRGLRLTDKAMPLLAESDQRIFSHSLPARLADGWVLVSFSIPEQERAKRHLLRSKLSWLGFGLLGNGLWMAPRRNAPDLAKAIEELGYEQYVMTFEATYTGFEELAQLVRRAWNLDELATLYREFLEWATPVAEGRATGRQAFVDYTLSIYHWRKFPYLDPALPAELLPDDWPGRPAAALFAELRARLELPALEYVRST</sequence>
<dbReference type="Gene3D" id="1.10.10.10">
    <property type="entry name" value="Winged helix-like DNA-binding domain superfamily/Winged helix DNA-binding domain"/>
    <property type="match status" value="1"/>
</dbReference>
<dbReference type="InterPro" id="IPR036388">
    <property type="entry name" value="WH-like_DNA-bd_sf"/>
</dbReference>
<evidence type="ECO:0000256" key="1">
    <source>
        <dbReference type="SAM" id="MobiDB-lite"/>
    </source>
</evidence>
<protein>
    <submittedName>
        <fullName evidence="5">Phenylacetic acid degradation operon negative regulatory protein</fullName>
    </submittedName>
</protein>
<dbReference type="Pfam" id="PF07848">
    <property type="entry name" value="PaaX"/>
    <property type="match status" value="1"/>
</dbReference>
<feature type="domain" description="Transcriptional repressor PaaX-like C-terminal" evidence="3">
    <location>
        <begin position="211"/>
        <end position="295"/>
    </location>
</feature>
<reference evidence="5 6" key="1">
    <citation type="submission" date="2020-07" db="EMBL/GenBank/DDBJ databases">
        <title>Genomic Encyclopedia of Type Strains, Phase IV (KMG-IV): sequencing the most valuable type-strain genomes for metagenomic binning, comparative biology and taxonomic classification.</title>
        <authorList>
            <person name="Goeker M."/>
        </authorList>
    </citation>
    <scope>NUCLEOTIDE SEQUENCE [LARGE SCALE GENOMIC DNA]</scope>
    <source>
        <strain evidence="5 6">DSM 45533</strain>
    </source>
</reference>
<dbReference type="PANTHER" id="PTHR30319:SF1">
    <property type="entry name" value="TRANSCRIPTIONAL REPRESSOR PAAX"/>
    <property type="match status" value="1"/>
</dbReference>
<dbReference type="InterPro" id="IPR013225">
    <property type="entry name" value="PaaX_C"/>
</dbReference>
<evidence type="ECO:0000259" key="4">
    <source>
        <dbReference type="Pfam" id="PF20803"/>
    </source>
</evidence>
<dbReference type="PIRSF" id="PIRSF020623">
    <property type="entry name" value="PaaX"/>
    <property type="match status" value="1"/>
</dbReference>
<dbReference type="InterPro" id="IPR012906">
    <property type="entry name" value="PaaX-like_N"/>
</dbReference>
<evidence type="ECO:0000259" key="3">
    <source>
        <dbReference type="Pfam" id="PF08223"/>
    </source>
</evidence>
<dbReference type="EMBL" id="JACDUR010000001">
    <property type="protein sequence ID" value="MBA2890112.1"/>
    <property type="molecule type" value="Genomic_DNA"/>
</dbReference>
<evidence type="ECO:0000313" key="6">
    <source>
        <dbReference type="Proteomes" id="UP000530928"/>
    </source>
</evidence>
<feature type="region of interest" description="Disordered" evidence="1">
    <location>
        <begin position="1"/>
        <end position="36"/>
    </location>
</feature>
<dbReference type="PANTHER" id="PTHR30319">
    <property type="entry name" value="PHENYLACETIC ACID REGULATOR-RELATED TRANSCRIPTIONAL REPRESSOR"/>
    <property type="match status" value="1"/>
</dbReference>
<gene>
    <name evidence="5" type="ORF">HNR30_001447</name>
</gene>
<feature type="domain" description="Transcriptional repressor PaaX-like N-terminal" evidence="2">
    <location>
        <begin position="41"/>
        <end position="107"/>
    </location>
</feature>
<keyword evidence="6" id="KW-1185">Reference proteome</keyword>
<dbReference type="InterPro" id="IPR011965">
    <property type="entry name" value="PaaX_trns_reg"/>
</dbReference>
<dbReference type="Pfam" id="PF20803">
    <property type="entry name" value="PaaX_M"/>
    <property type="match status" value="1"/>
</dbReference>
<organism evidence="5 6">
    <name type="scientific">Nonomuraea soli</name>
    <dbReference type="NCBI Taxonomy" id="1032476"/>
    <lineage>
        <taxon>Bacteria</taxon>
        <taxon>Bacillati</taxon>
        <taxon>Actinomycetota</taxon>
        <taxon>Actinomycetes</taxon>
        <taxon>Streptosporangiales</taxon>
        <taxon>Streptosporangiaceae</taxon>
        <taxon>Nonomuraea</taxon>
    </lineage>
</organism>
<accession>A0A7W0CF96</accession>
<dbReference type="RefSeq" id="WP_181608832.1">
    <property type="nucleotide sequence ID" value="NZ_BAABAM010000001.1"/>
</dbReference>
<proteinExistence type="predicted"/>
<comment type="caution">
    <text evidence="5">The sequence shown here is derived from an EMBL/GenBank/DDBJ whole genome shotgun (WGS) entry which is preliminary data.</text>
</comment>
<dbReference type="GO" id="GO:0006351">
    <property type="term" value="P:DNA-templated transcription"/>
    <property type="evidence" value="ECO:0007669"/>
    <property type="project" value="InterPro"/>
</dbReference>
<dbReference type="InterPro" id="IPR048846">
    <property type="entry name" value="PaaX-like_central"/>
</dbReference>
<name>A0A7W0CF96_9ACTN</name>
<evidence type="ECO:0000313" key="5">
    <source>
        <dbReference type="EMBL" id="MBA2890112.1"/>
    </source>
</evidence>
<dbReference type="Gene3D" id="3.30.70.2650">
    <property type="match status" value="1"/>
</dbReference>
<dbReference type="AlphaFoldDB" id="A0A7W0CF96"/>
<feature type="domain" description="Transcriptional repressor PaaX-like central Cas2-like" evidence="4">
    <location>
        <begin position="128"/>
        <end position="207"/>
    </location>
</feature>